<protein>
    <submittedName>
        <fullName evidence="2">Uncharacterized protein</fullName>
    </submittedName>
</protein>
<evidence type="ECO:0000313" key="3">
    <source>
        <dbReference type="Proteomes" id="UP000051302"/>
    </source>
</evidence>
<proteinExistence type="predicted"/>
<reference evidence="2 3" key="1">
    <citation type="journal article" date="2015" name="Genome Announc.">
        <title>Expanding the biotechnology potential of lactobacilli through comparative genomics of 213 strains and associated genera.</title>
        <authorList>
            <person name="Sun Z."/>
            <person name="Harris H.M."/>
            <person name="McCann A."/>
            <person name="Guo C."/>
            <person name="Argimon S."/>
            <person name="Zhang W."/>
            <person name="Yang X."/>
            <person name="Jeffery I.B."/>
            <person name="Cooney J.C."/>
            <person name="Kagawa T.F."/>
            <person name="Liu W."/>
            <person name="Song Y."/>
            <person name="Salvetti E."/>
            <person name="Wrobel A."/>
            <person name="Rasinkangas P."/>
            <person name="Parkhill J."/>
            <person name="Rea M.C."/>
            <person name="O'Sullivan O."/>
            <person name="Ritari J."/>
            <person name="Douillard F.P."/>
            <person name="Paul Ross R."/>
            <person name="Yang R."/>
            <person name="Briner A.E."/>
            <person name="Felis G.E."/>
            <person name="de Vos W.M."/>
            <person name="Barrangou R."/>
            <person name="Klaenhammer T.R."/>
            <person name="Caufield P.W."/>
            <person name="Cui Y."/>
            <person name="Zhang H."/>
            <person name="O'Toole P.W."/>
        </authorList>
    </citation>
    <scope>NUCLEOTIDE SEQUENCE [LARGE SCALE GENOMIC DNA]</scope>
    <source>
        <strain evidence="2 3">DSM 16982</strain>
    </source>
</reference>
<evidence type="ECO:0000313" key="2">
    <source>
        <dbReference type="EMBL" id="KRM16421.1"/>
    </source>
</evidence>
<comment type="caution">
    <text evidence="2">The sequence shown here is derived from an EMBL/GenBank/DDBJ whole genome shotgun (WGS) entry which is preliminary data.</text>
</comment>
<sequence length="52" mass="5974">MVDKDKDKETPKRVKGSDLSKKSQAKLEEIKQKQGFKTTDEAIDYLTGFLKK</sequence>
<accession>A0A0R1WFZ1</accession>
<organism evidence="2 3">
    <name type="scientific">Companilactobacillus nantensis DSM 16982</name>
    <dbReference type="NCBI Taxonomy" id="1423774"/>
    <lineage>
        <taxon>Bacteria</taxon>
        <taxon>Bacillati</taxon>
        <taxon>Bacillota</taxon>
        <taxon>Bacilli</taxon>
        <taxon>Lactobacillales</taxon>
        <taxon>Lactobacillaceae</taxon>
        <taxon>Companilactobacillus</taxon>
    </lineage>
</organism>
<evidence type="ECO:0000256" key="1">
    <source>
        <dbReference type="SAM" id="MobiDB-lite"/>
    </source>
</evidence>
<gene>
    <name evidence="2" type="ORF">FD31_GL000660</name>
</gene>
<name>A0A0R1WFZ1_9LACO</name>
<dbReference type="EMBL" id="AZFV01000015">
    <property type="protein sequence ID" value="KRM16421.1"/>
    <property type="molecule type" value="Genomic_DNA"/>
</dbReference>
<dbReference type="Proteomes" id="UP000051302">
    <property type="component" value="Unassembled WGS sequence"/>
</dbReference>
<feature type="region of interest" description="Disordered" evidence="1">
    <location>
        <begin position="1"/>
        <end position="25"/>
    </location>
</feature>
<keyword evidence="3" id="KW-1185">Reference proteome</keyword>
<dbReference type="RefSeq" id="WP_157049153.1">
    <property type="nucleotide sequence ID" value="NZ_AZFV01000015.1"/>
</dbReference>
<dbReference type="PATRIC" id="fig|1423774.3.peg.677"/>
<dbReference type="AlphaFoldDB" id="A0A0R1WFZ1"/>